<sequence length="160" mass="17707">MEHLQAAAAPVQANAGRPGRQFEVELPDRIPARCIRSSSATYQINPLLMIAVLKVESNGRTGVVARNTNGTDDLGPSQFNTDSWAKVLIEKYKIPREALVHDMCQSVRALGFALRTEINAAGGDLWKGLGNYHSRTPKHHDKYVNLVYGAYKQMITKGKF</sequence>
<dbReference type="Proteomes" id="UP001168096">
    <property type="component" value="Unassembled WGS sequence"/>
</dbReference>
<dbReference type="EMBL" id="JASNRB020000013">
    <property type="protein sequence ID" value="MFJ1470292.1"/>
    <property type="molecule type" value="Genomic_DNA"/>
</dbReference>
<reference evidence="1" key="1">
    <citation type="submission" date="2024-11" db="EMBL/GenBank/DDBJ databases">
        <title>Description of Massilia orientalis sp. nov., isolated from rhizosphere soil of Ageratina adenophora.</title>
        <authorList>
            <person name="Wang Y."/>
        </authorList>
    </citation>
    <scope>NUCLEOTIDE SEQUENCE</scope>
    <source>
        <strain evidence="1">YIM B02787</strain>
    </source>
</reference>
<gene>
    <name evidence="1" type="ORF">QPK29_021470</name>
</gene>
<accession>A0ACC7MEG4</accession>
<protein>
    <submittedName>
        <fullName evidence="1">Lytic transglycosylase domain-containing protein</fullName>
    </submittedName>
</protein>
<evidence type="ECO:0000313" key="1">
    <source>
        <dbReference type="EMBL" id="MFJ1470292.1"/>
    </source>
</evidence>
<name>A0ACC7MEG4_9BURK</name>
<keyword evidence="2" id="KW-1185">Reference proteome</keyword>
<organism evidence="1 2">
    <name type="scientific">Massilia orientalis</name>
    <dbReference type="NCBI Taxonomy" id="3050128"/>
    <lineage>
        <taxon>Bacteria</taxon>
        <taxon>Pseudomonadati</taxon>
        <taxon>Pseudomonadota</taxon>
        <taxon>Betaproteobacteria</taxon>
        <taxon>Burkholderiales</taxon>
        <taxon>Oxalobacteraceae</taxon>
        <taxon>Telluria group</taxon>
        <taxon>Massilia</taxon>
    </lineage>
</organism>
<comment type="caution">
    <text evidence="1">The sequence shown here is derived from an EMBL/GenBank/DDBJ whole genome shotgun (WGS) entry which is preliminary data.</text>
</comment>
<evidence type="ECO:0000313" key="2">
    <source>
        <dbReference type="Proteomes" id="UP001168096"/>
    </source>
</evidence>
<proteinExistence type="predicted"/>